<accession>A0A1V8SL77</accession>
<evidence type="ECO:0000313" key="2">
    <source>
        <dbReference type="EMBL" id="OQN99892.1"/>
    </source>
</evidence>
<dbReference type="InterPro" id="IPR011330">
    <property type="entry name" value="Glyco_hydro/deAcase_b/a-brl"/>
</dbReference>
<comment type="caution">
    <text evidence="2">The sequence shown here is derived from an EMBL/GenBank/DDBJ whole genome shotgun (WGS) entry which is preliminary data.</text>
</comment>
<gene>
    <name evidence="2" type="ORF">B0A48_14097</name>
</gene>
<proteinExistence type="predicted"/>
<dbReference type="PANTHER" id="PTHR43123:SF1">
    <property type="entry name" value="POLYSACCHARIDE DEACETYLASE-RELATED"/>
    <property type="match status" value="1"/>
</dbReference>
<organism evidence="2 3">
    <name type="scientific">Cryoendolithus antarcticus</name>
    <dbReference type="NCBI Taxonomy" id="1507870"/>
    <lineage>
        <taxon>Eukaryota</taxon>
        <taxon>Fungi</taxon>
        <taxon>Dikarya</taxon>
        <taxon>Ascomycota</taxon>
        <taxon>Pezizomycotina</taxon>
        <taxon>Dothideomycetes</taxon>
        <taxon>Dothideomycetidae</taxon>
        <taxon>Cladosporiales</taxon>
        <taxon>Cladosporiaceae</taxon>
        <taxon>Cryoendolithus</taxon>
    </lineage>
</organism>
<evidence type="ECO:0000259" key="1">
    <source>
        <dbReference type="PROSITE" id="PS51677"/>
    </source>
</evidence>
<dbReference type="OrthoDB" id="9970124at2759"/>
<dbReference type="STRING" id="1507870.A0A1V8SL77"/>
<name>A0A1V8SL77_9PEZI</name>
<feature type="domain" description="NodB homology" evidence="1">
    <location>
        <begin position="86"/>
        <end position="297"/>
    </location>
</feature>
<dbReference type="EMBL" id="NAJO01000037">
    <property type="protein sequence ID" value="OQN99892.1"/>
    <property type="molecule type" value="Genomic_DNA"/>
</dbReference>
<dbReference type="Proteomes" id="UP000192596">
    <property type="component" value="Unassembled WGS sequence"/>
</dbReference>
<dbReference type="InParanoid" id="A0A1V8SL77"/>
<dbReference type="SUPFAM" id="SSF88713">
    <property type="entry name" value="Glycoside hydrolase/deacetylase"/>
    <property type="match status" value="1"/>
</dbReference>
<dbReference type="GO" id="GO:0016810">
    <property type="term" value="F:hydrolase activity, acting on carbon-nitrogen (but not peptide) bonds"/>
    <property type="evidence" value="ECO:0007669"/>
    <property type="project" value="InterPro"/>
</dbReference>
<dbReference type="AlphaFoldDB" id="A0A1V8SL77"/>
<keyword evidence="3" id="KW-1185">Reference proteome</keyword>
<evidence type="ECO:0000313" key="3">
    <source>
        <dbReference type="Proteomes" id="UP000192596"/>
    </source>
</evidence>
<dbReference type="PANTHER" id="PTHR43123">
    <property type="entry name" value="POLYSACCHARIDE DEACETYLASE-RELATED"/>
    <property type="match status" value="1"/>
</dbReference>
<reference evidence="3" key="1">
    <citation type="submission" date="2017-03" db="EMBL/GenBank/DDBJ databases">
        <title>Genomes of endolithic fungi from Antarctica.</title>
        <authorList>
            <person name="Coleine C."/>
            <person name="Masonjones S."/>
            <person name="Stajich J.E."/>
        </authorList>
    </citation>
    <scope>NUCLEOTIDE SEQUENCE [LARGE SCALE GENOMIC DNA]</scope>
    <source>
        <strain evidence="3">CCFEE 5527</strain>
    </source>
</reference>
<dbReference type="InterPro" id="IPR002509">
    <property type="entry name" value="NODB_dom"/>
</dbReference>
<dbReference type="PROSITE" id="PS51677">
    <property type="entry name" value="NODB"/>
    <property type="match status" value="1"/>
</dbReference>
<dbReference type="GO" id="GO:0005975">
    <property type="term" value="P:carbohydrate metabolic process"/>
    <property type="evidence" value="ECO:0007669"/>
    <property type="project" value="InterPro"/>
</dbReference>
<dbReference type="Pfam" id="PF01522">
    <property type="entry name" value="Polysacc_deac_1"/>
    <property type="match status" value="1"/>
</dbReference>
<dbReference type="Gene3D" id="3.20.20.370">
    <property type="entry name" value="Glycoside hydrolase/deacetylase"/>
    <property type="match status" value="1"/>
</dbReference>
<protein>
    <recommendedName>
        <fullName evidence="1">NodB homology domain-containing protein</fullName>
    </recommendedName>
</protein>
<sequence length="297" mass="33658">MAQEVPFVPALDAANLDPERGTKYEFPRDLRGYGRHPPDPQWPGGAKVAVSFVINYEEGAERTVLNGDDRSEEILSELIYKRQGERNLGTESDYEYGSRVGVWRLLNLFESFNVPITAYAIGQALEMNPDVVKALKDGGHEIASHGYRWIDYHHMPAEVEKQYIVRQLEVFKKLTGEFPGGWYIGRQSTRTKALIWEVYKEHGLPLLWESDSYCDDLPYWIDVPAEKDVEKPEGMLMLPYSFDNNDLKFHSGSGAFTPDAFFQYLKASLDTLLAEAESGSPKMMSIGLHCRIIGKPG</sequence>